<evidence type="ECO:0000313" key="2">
    <source>
        <dbReference type="Proteomes" id="UP000002059"/>
    </source>
</evidence>
<sequence length="80" mass="9318">MAKLGVTCIIRRRYQRVGKPCWRNLQRLYSKISNESREALKRKSQVKSDDVLKSVVGENKRETPQIIEAFIIHKSQVASF</sequence>
<dbReference type="HOGENOM" id="CLU_2590406_0_0_1"/>
<gene>
    <name evidence="1" type="ORF">PAAG_11769</name>
</gene>
<dbReference type="GeneID" id="26970655"/>
<name>A0A0A2V595_PARBA</name>
<dbReference type="VEuPathDB" id="FungiDB:PAAG_11769"/>
<evidence type="ECO:0000313" key="1">
    <source>
        <dbReference type="EMBL" id="KGQ01532.1"/>
    </source>
</evidence>
<reference evidence="1 2" key="1">
    <citation type="journal article" date="2011" name="PLoS Genet.">
        <title>Comparative genomic analysis of human fungal pathogens causing paracoccidioidomycosis.</title>
        <authorList>
            <person name="Desjardins C.A."/>
            <person name="Champion M.D."/>
            <person name="Holder J.W."/>
            <person name="Muszewska A."/>
            <person name="Goldberg J."/>
            <person name="Bailao A.M."/>
            <person name="Brigido M.M."/>
            <person name="Ferreira M.E."/>
            <person name="Garcia A.M."/>
            <person name="Grynberg M."/>
            <person name="Gujja S."/>
            <person name="Heiman D.I."/>
            <person name="Henn M.R."/>
            <person name="Kodira C.D."/>
            <person name="Leon-Narvaez H."/>
            <person name="Longo L.V."/>
            <person name="Ma L.J."/>
            <person name="Malavazi I."/>
            <person name="Matsuo A.L."/>
            <person name="Morais F.V."/>
            <person name="Pereira M."/>
            <person name="Rodriguez-Brito S."/>
            <person name="Sakthikumar S."/>
            <person name="Salem-Izacc S.M."/>
            <person name="Sykes S.M."/>
            <person name="Teixeira M.M."/>
            <person name="Vallejo M.C."/>
            <person name="Walter M.E."/>
            <person name="Yandava C."/>
            <person name="Young S."/>
            <person name="Zeng Q."/>
            <person name="Zucker J."/>
            <person name="Felipe M.S."/>
            <person name="Goldman G.H."/>
            <person name="Haas B.J."/>
            <person name="McEwen J.G."/>
            <person name="Nino-Vega G."/>
            <person name="Puccia R."/>
            <person name="San-Blas G."/>
            <person name="Soares C.M."/>
            <person name="Birren B.W."/>
            <person name="Cuomo C.A."/>
        </authorList>
    </citation>
    <scope>NUCLEOTIDE SEQUENCE [LARGE SCALE GENOMIC DNA]</scope>
    <source>
        <strain evidence="2">ATCC MYA-826 / Pb01</strain>
    </source>
</reference>
<protein>
    <submittedName>
        <fullName evidence="1">Uncharacterized protein</fullName>
    </submittedName>
</protein>
<dbReference type="EMBL" id="KN294000">
    <property type="protein sequence ID" value="KGQ01532.1"/>
    <property type="molecule type" value="Genomic_DNA"/>
</dbReference>
<dbReference type="RefSeq" id="XP_015703047.1">
    <property type="nucleotide sequence ID" value="XM_015847356.1"/>
</dbReference>
<dbReference type="AlphaFoldDB" id="A0A0A2V595"/>
<proteinExistence type="predicted"/>
<dbReference type="KEGG" id="pbl:PAAG_11769"/>
<organism evidence="1 2">
    <name type="scientific">Paracoccidioides lutzii (strain ATCC MYA-826 / Pb01)</name>
    <name type="common">Paracoccidioides brasiliensis</name>
    <dbReference type="NCBI Taxonomy" id="502779"/>
    <lineage>
        <taxon>Eukaryota</taxon>
        <taxon>Fungi</taxon>
        <taxon>Dikarya</taxon>
        <taxon>Ascomycota</taxon>
        <taxon>Pezizomycotina</taxon>
        <taxon>Eurotiomycetes</taxon>
        <taxon>Eurotiomycetidae</taxon>
        <taxon>Onygenales</taxon>
        <taxon>Ajellomycetaceae</taxon>
        <taxon>Paracoccidioides</taxon>
    </lineage>
</organism>
<dbReference type="Proteomes" id="UP000002059">
    <property type="component" value="Partially assembled WGS sequence"/>
</dbReference>
<accession>A0A0A2V595</accession>
<keyword evidence="2" id="KW-1185">Reference proteome</keyword>